<dbReference type="PANTHER" id="PTHR34448:SF1">
    <property type="entry name" value="BLL6088 PROTEIN"/>
    <property type="match status" value="1"/>
</dbReference>
<comment type="similarity">
    <text evidence="4">Belongs to the peptidase M29 family.</text>
</comment>
<comment type="caution">
    <text evidence="10">The sequence shown here is derived from an EMBL/GenBank/DDBJ whole genome shotgun (WGS) entry which is preliminary data.</text>
</comment>
<dbReference type="GO" id="GO:0008237">
    <property type="term" value="F:metallopeptidase activity"/>
    <property type="evidence" value="ECO:0007669"/>
    <property type="project" value="UniProtKB-KW"/>
</dbReference>
<sequence>MELACLLPCCLPSHPALPQPSDSLAGVQTPSLLAYDPDLHAALLADYCLMAGEGERLLVAGGQEATPLLRAVTRALLTRGARPVPRVDYPGQDEDFAELASDAVLDAAHAADLADVDALDGSLRVLTPMPGHAVDAARRARLMAARAPVAAARARKKWSLTLYPTAHAAAQAGMTPEGFGDFVMRAMFLDRPDPVAAWGEVRAMQARIIERLSRADVVRLEAPGTDLTLRVGGRTWANSDGRRNMPSGEVFTGPLEDSAEGVVTFTVAAEYQGQVVRGARLEFRGGLVVDASAEEGEAVLHAALDTDPGARRLGELGVGTNSGIQVPTGNILFDEKIGGTVHLAIGKSYPETGGVNASAVHWDLITDLRTGGRLSLDGEVVQENGQFLI</sequence>
<dbReference type="Gene3D" id="3.40.1830.10">
    <property type="entry name" value="Thermophilic metalloprotease (M29)"/>
    <property type="match status" value="1"/>
</dbReference>
<dbReference type="GO" id="GO:0006508">
    <property type="term" value="P:proteolysis"/>
    <property type="evidence" value="ECO:0007669"/>
    <property type="project" value="UniProtKB-KW"/>
</dbReference>
<dbReference type="PANTHER" id="PTHR34448">
    <property type="entry name" value="AMINOPEPTIDASE"/>
    <property type="match status" value="1"/>
</dbReference>
<dbReference type="SUPFAM" id="SSF144052">
    <property type="entry name" value="Thermophilic metalloprotease-like"/>
    <property type="match status" value="1"/>
</dbReference>
<gene>
    <name evidence="10" type="ORF">GO986_11695</name>
</gene>
<dbReference type="GO" id="GO:0046872">
    <property type="term" value="F:metal ion binding"/>
    <property type="evidence" value="ECO:0007669"/>
    <property type="project" value="UniProtKB-KW"/>
</dbReference>
<comment type="cofactor">
    <cofactor evidence="3">
        <name>Zn(2+)</name>
        <dbReference type="ChEBI" id="CHEBI:29105"/>
    </cofactor>
</comment>
<comment type="cofactor">
    <cofactor evidence="1">
        <name>Co(2+)</name>
        <dbReference type="ChEBI" id="CHEBI:48828"/>
    </cofactor>
</comment>
<keyword evidence="7" id="KW-0479">Metal-binding</keyword>
<evidence type="ECO:0000256" key="4">
    <source>
        <dbReference type="ARBA" id="ARBA00008236"/>
    </source>
</evidence>
<evidence type="ECO:0000256" key="7">
    <source>
        <dbReference type="ARBA" id="ARBA00022723"/>
    </source>
</evidence>
<accession>A0A7C9I3G8</accession>
<evidence type="ECO:0000256" key="9">
    <source>
        <dbReference type="ARBA" id="ARBA00023049"/>
    </source>
</evidence>
<evidence type="ECO:0000256" key="3">
    <source>
        <dbReference type="ARBA" id="ARBA00001947"/>
    </source>
</evidence>
<keyword evidence="8" id="KW-0378">Hydrolase</keyword>
<dbReference type="InterPro" id="IPR000787">
    <property type="entry name" value="Peptidase_M29"/>
</dbReference>
<evidence type="ECO:0000256" key="8">
    <source>
        <dbReference type="ARBA" id="ARBA00022801"/>
    </source>
</evidence>
<dbReference type="GO" id="GO:0004177">
    <property type="term" value="F:aminopeptidase activity"/>
    <property type="evidence" value="ECO:0007669"/>
    <property type="project" value="UniProtKB-KW"/>
</dbReference>
<evidence type="ECO:0000313" key="11">
    <source>
        <dbReference type="Proteomes" id="UP000483286"/>
    </source>
</evidence>
<evidence type="ECO:0000256" key="5">
    <source>
        <dbReference type="ARBA" id="ARBA00022438"/>
    </source>
</evidence>
<organism evidence="10 11">
    <name type="scientific">Deinococcus arboris</name>
    <dbReference type="NCBI Taxonomy" id="2682977"/>
    <lineage>
        <taxon>Bacteria</taxon>
        <taxon>Thermotogati</taxon>
        <taxon>Deinococcota</taxon>
        <taxon>Deinococci</taxon>
        <taxon>Deinococcales</taxon>
        <taxon>Deinococcaceae</taxon>
        <taxon>Deinococcus</taxon>
    </lineage>
</organism>
<dbReference type="Pfam" id="PF02073">
    <property type="entry name" value="Peptidase_M29"/>
    <property type="match status" value="1"/>
</dbReference>
<comment type="cofactor">
    <cofactor evidence="2">
        <name>Mg(2+)</name>
        <dbReference type="ChEBI" id="CHEBI:18420"/>
    </cofactor>
</comment>
<evidence type="ECO:0000256" key="6">
    <source>
        <dbReference type="ARBA" id="ARBA00022670"/>
    </source>
</evidence>
<evidence type="ECO:0000256" key="1">
    <source>
        <dbReference type="ARBA" id="ARBA00001941"/>
    </source>
</evidence>
<protein>
    <submittedName>
        <fullName evidence="10">Aminopeptidase</fullName>
    </submittedName>
</protein>
<proteinExistence type="inferred from homology"/>
<dbReference type="EMBL" id="WQLB01000014">
    <property type="protein sequence ID" value="MVN87431.1"/>
    <property type="molecule type" value="Genomic_DNA"/>
</dbReference>
<keyword evidence="9" id="KW-0482">Metalloprotease</keyword>
<dbReference type="PRINTS" id="PR00919">
    <property type="entry name" value="THERMOPTASE"/>
</dbReference>
<evidence type="ECO:0000256" key="2">
    <source>
        <dbReference type="ARBA" id="ARBA00001946"/>
    </source>
</evidence>
<dbReference type="InterPro" id="IPR052170">
    <property type="entry name" value="M29_Exopeptidase"/>
</dbReference>
<keyword evidence="6" id="KW-0645">Protease</keyword>
<keyword evidence="5 10" id="KW-0031">Aminopeptidase</keyword>
<evidence type="ECO:0000313" key="10">
    <source>
        <dbReference type="EMBL" id="MVN87431.1"/>
    </source>
</evidence>
<name>A0A7C9I3G8_9DEIO</name>
<reference evidence="10 11" key="1">
    <citation type="submission" date="2019-12" db="EMBL/GenBank/DDBJ databases">
        <title>Deinococcus sp. HMF7620 Genome sequencing and assembly.</title>
        <authorList>
            <person name="Kang H."/>
            <person name="Kim H."/>
            <person name="Joh K."/>
        </authorList>
    </citation>
    <scope>NUCLEOTIDE SEQUENCE [LARGE SCALE GENOMIC DNA]</scope>
    <source>
        <strain evidence="10 11">HMF7620</strain>
    </source>
</reference>
<keyword evidence="11" id="KW-1185">Reference proteome</keyword>
<dbReference type="Proteomes" id="UP000483286">
    <property type="component" value="Unassembled WGS sequence"/>
</dbReference>
<dbReference type="AlphaFoldDB" id="A0A7C9I3G8"/>
<dbReference type="InterPro" id="IPR035097">
    <property type="entry name" value="M29_N-terminal"/>
</dbReference>